<sequence>MDFKGKKAVFLGDSITEGHGTSGAEHIYVNLMKQRLGLSDVVNYGIGGTRIAKQQTPSAVARHDLDFVSRVDEMDGNADLVVVFGGTNDFGHGDAPFGKLSDKTADTFCGACHELFEKLMNKYPQAQIVVMTPLHRSNEDNPRGGNKPEDVATLSEYVDAIKVIAKRFSIPVLDLFAVSGIQPKLEIMREHFCPDGLHPNDAGHIRIADRLEGFLKTL</sequence>
<protein>
    <submittedName>
        <fullName evidence="2">SGNH/GDSL hydrolase family protein</fullName>
    </submittedName>
</protein>
<dbReference type="Pfam" id="PF13472">
    <property type="entry name" value="Lipase_GDSL_2"/>
    <property type="match status" value="1"/>
</dbReference>
<keyword evidence="2" id="KW-0378">Hydrolase</keyword>
<gene>
    <name evidence="2" type="ORF">H8698_00885</name>
</gene>
<keyword evidence="3" id="KW-1185">Reference proteome</keyword>
<dbReference type="Proteomes" id="UP000611762">
    <property type="component" value="Unassembled WGS sequence"/>
</dbReference>
<reference evidence="2" key="1">
    <citation type="submission" date="2020-08" db="EMBL/GenBank/DDBJ databases">
        <title>Genome public.</title>
        <authorList>
            <person name="Liu C."/>
            <person name="Sun Q."/>
        </authorList>
    </citation>
    <scope>NUCLEOTIDE SEQUENCE</scope>
    <source>
        <strain evidence="2">H8</strain>
    </source>
</reference>
<accession>A0A926DIH6</accession>
<dbReference type="InterPro" id="IPR036514">
    <property type="entry name" value="SGNH_hydro_sf"/>
</dbReference>
<organism evidence="2 3">
    <name type="scientific">Congzhengia minquanensis</name>
    <dbReference type="NCBI Taxonomy" id="2763657"/>
    <lineage>
        <taxon>Bacteria</taxon>
        <taxon>Bacillati</taxon>
        <taxon>Bacillota</taxon>
        <taxon>Clostridia</taxon>
        <taxon>Eubacteriales</taxon>
        <taxon>Oscillospiraceae</taxon>
        <taxon>Congzhengia</taxon>
    </lineage>
</organism>
<evidence type="ECO:0000313" key="3">
    <source>
        <dbReference type="Proteomes" id="UP000611762"/>
    </source>
</evidence>
<dbReference type="Gene3D" id="3.40.50.1110">
    <property type="entry name" value="SGNH hydrolase"/>
    <property type="match status" value="1"/>
</dbReference>
<dbReference type="RefSeq" id="WP_249310704.1">
    <property type="nucleotide sequence ID" value="NZ_JACRSU010000001.1"/>
</dbReference>
<dbReference type="PANTHER" id="PTHR30383">
    <property type="entry name" value="THIOESTERASE 1/PROTEASE 1/LYSOPHOSPHOLIPASE L1"/>
    <property type="match status" value="1"/>
</dbReference>
<evidence type="ECO:0000259" key="1">
    <source>
        <dbReference type="Pfam" id="PF13472"/>
    </source>
</evidence>
<dbReference type="SUPFAM" id="SSF52266">
    <property type="entry name" value="SGNH hydrolase"/>
    <property type="match status" value="1"/>
</dbReference>
<dbReference type="PANTHER" id="PTHR30383:SF5">
    <property type="entry name" value="SGNH HYDROLASE-TYPE ESTERASE DOMAIN-CONTAINING PROTEIN"/>
    <property type="match status" value="1"/>
</dbReference>
<evidence type="ECO:0000313" key="2">
    <source>
        <dbReference type="EMBL" id="MBC8539530.1"/>
    </source>
</evidence>
<dbReference type="CDD" id="cd00229">
    <property type="entry name" value="SGNH_hydrolase"/>
    <property type="match status" value="1"/>
</dbReference>
<dbReference type="InterPro" id="IPR013830">
    <property type="entry name" value="SGNH_hydro"/>
</dbReference>
<dbReference type="InterPro" id="IPR051532">
    <property type="entry name" value="Ester_Hydrolysis_Enzymes"/>
</dbReference>
<dbReference type="EMBL" id="JACRSU010000001">
    <property type="protein sequence ID" value="MBC8539530.1"/>
    <property type="molecule type" value="Genomic_DNA"/>
</dbReference>
<name>A0A926DIH6_9FIRM</name>
<dbReference type="AlphaFoldDB" id="A0A926DIH6"/>
<proteinExistence type="predicted"/>
<dbReference type="GO" id="GO:0004622">
    <property type="term" value="F:phosphatidylcholine lysophospholipase activity"/>
    <property type="evidence" value="ECO:0007669"/>
    <property type="project" value="TreeGrafter"/>
</dbReference>
<feature type="domain" description="SGNH hydrolase-type esterase" evidence="1">
    <location>
        <begin position="10"/>
        <end position="204"/>
    </location>
</feature>
<comment type="caution">
    <text evidence="2">The sequence shown here is derived from an EMBL/GenBank/DDBJ whole genome shotgun (WGS) entry which is preliminary data.</text>
</comment>